<feature type="chain" id="PRO_5022085481" evidence="7">
    <location>
        <begin position="21"/>
        <end position="210"/>
    </location>
</feature>
<evidence type="ECO:0000256" key="6">
    <source>
        <dbReference type="ARBA" id="ARBA00023049"/>
    </source>
</evidence>
<comment type="caution">
    <text evidence="9">The sequence shown here is derived from an EMBL/GenBank/DDBJ whole genome shotgun (WGS) entry which is preliminary data.</text>
</comment>
<dbReference type="InterPro" id="IPR016047">
    <property type="entry name" value="M23ase_b-sheet_dom"/>
</dbReference>
<dbReference type="PANTHER" id="PTHR21666">
    <property type="entry name" value="PEPTIDASE-RELATED"/>
    <property type="match status" value="1"/>
</dbReference>
<keyword evidence="3" id="KW-0479">Metal-binding</keyword>
<gene>
    <name evidence="9" type="ORF">FN976_26310</name>
</gene>
<dbReference type="GO" id="GO:0006508">
    <property type="term" value="P:proteolysis"/>
    <property type="evidence" value="ECO:0007669"/>
    <property type="project" value="UniProtKB-KW"/>
</dbReference>
<evidence type="ECO:0000256" key="5">
    <source>
        <dbReference type="ARBA" id="ARBA00022833"/>
    </source>
</evidence>
<dbReference type="InterPro" id="IPR050570">
    <property type="entry name" value="Cell_wall_metabolism_enzyme"/>
</dbReference>
<dbReference type="GO" id="GO:0004222">
    <property type="term" value="F:metalloendopeptidase activity"/>
    <property type="evidence" value="ECO:0007669"/>
    <property type="project" value="TreeGrafter"/>
</dbReference>
<dbReference type="OrthoDB" id="9800107at2"/>
<feature type="signal peptide" evidence="7">
    <location>
        <begin position="1"/>
        <end position="20"/>
    </location>
</feature>
<keyword evidence="5" id="KW-0862">Zinc</keyword>
<evidence type="ECO:0000313" key="10">
    <source>
        <dbReference type="Proteomes" id="UP000318199"/>
    </source>
</evidence>
<protein>
    <submittedName>
        <fullName evidence="9">M23 family metallopeptidase</fullName>
    </submittedName>
</protein>
<keyword evidence="4" id="KW-0378">Hydrolase</keyword>
<keyword evidence="7" id="KW-0732">Signal</keyword>
<comment type="cofactor">
    <cofactor evidence="1">
        <name>Zn(2+)</name>
        <dbReference type="ChEBI" id="CHEBI:29105"/>
    </cofactor>
</comment>
<evidence type="ECO:0000313" key="9">
    <source>
        <dbReference type="EMBL" id="TWO66633.1"/>
    </source>
</evidence>
<dbReference type="PANTHER" id="PTHR21666:SF288">
    <property type="entry name" value="CELL DIVISION PROTEIN YTFB"/>
    <property type="match status" value="1"/>
</dbReference>
<dbReference type="CDD" id="cd12797">
    <property type="entry name" value="M23_peptidase"/>
    <property type="match status" value="1"/>
</dbReference>
<evidence type="ECO:0000256" key="7">
    <source>
        <dbReference type="SAM" id="SignalP"/>
    </source>
</evidence>
<evidence type="ECO:0000256" key="1">
    <source>
        <dbReference type="ARBA" id="ARBA00001947"/>
    </source>
</evidence>
<keyword evidence="6" id="KW-0482">Metalloprotease</keyword>
<evidence type="ECO:0000256" key="4">
    <source>
        <dbReference type="ARBA" id="ARBA00022801"/>
    </source>
</evidence>
<dbReference type="SUPFAM" id="SSF51261">
    <property type="entry name" value="Duplicated hybrid motif"/>
    <property type="match status" value="1"/>
</dbReference>
<name>A0A562ZFS3_9BURK</name>
<organism evidence="9 10">
    <name type="scientific">Caenimonas sedimenti</name>
    <dbReference type="NCBI Taxonomy" id="2596921"/>
    <lineage>
        <taxon>Bacteria</taxon>
        <taxon>Pseudomonadati</taxon>
        <taxon>Pseudomonadota</taxon>
        <taxon>Betaproteobacteria</taxon>
        <taxon>Burkholderiales</taxon>
        <taxon>Comamonadaceae</taxon>
        <taxon>Caenimonas</taxon>
    </lineage>
</organism>
<evidence type="ECO:0000256" key="2">
    <source>
        <dbReference type="ARBA" id="ARBA00022670"/>
    </source>
</evidence>
<dbReference type="RefSeq" id="WP_145896590.1">
    <property type="nucleotide sequence ID" value="NZ_VOBQ01000025.1"/>
</dbReference>
<evidence type="ECO:0000259" key="8">
    <source>
        <dbReference type="Pfam" id="PF01551"/>
    </source>
</evidence>
<dbReference type="Proteomes" id="UP000318199">
    <property type="component" value="Unassembled WGS sequence"/>
</dbReference>
<dbReference type="EMBL" id="VOBQ01000025">
    <property type="protein sequence ID" value="TWO66633.1"/>
    <property type="molecule type" value="Genomic_DNA"/>
</dbReference>
<evidence type="ECO:0000256" key="3">
    <source>
        <dbReference type="ARBA" id="ARBA00022723"/>
    </source>
</evidence>
<dbReference type="AlphaFoldDB" id="A0A562ZFS3"/>
<keyword evidence="2" id="KW-0645">Protease</keyword>
<proteinExistence type="predicted"/>
<keyword evidence="10" id="KW-1185">Reference proteome</keyword>
<reference evidence="9 10" key="1">
    <citation type="submission" date="2019-07" db="EMBL/GenBank/DDBJ databases">
        <title>Caenimonas sedimenti sp. nov., isolated from activated sludge.</title>
        <authorList>
            <person name="Xu J."/>
        </authorList>
    </citation>
    <scope>NUCLEOTIDE SEQUENCE [LARGE SCALE GENOMIC DNA]</scope>
    <source>
        <strain evidence="9 10">HX-9-20</strain>
    </source>
</reference>
<dbReference type="GO" id="GO:0046872">
    <property type="term" value="F:metal ion binding"/>
    <property type="evidence" value="ECO:0007669"/>
    <property type="project" value="UniProtKB-KW"/>
</dbReference>
<dbReference type="Gene3D" id="2.70.70.10">
    <property type="entry name" value="Glucose Permease (Domain IIA)"/>
    <property type="match status" value="1"/>
</dbReference>
<dbReference type="InterPro" id="IPR011055">
    <property type="entry name" value="Dup_hybrid_motif"/>
</dbReference>
<accession>A0A562ZFS3</accession>
<sequence length="210" mass="22169">MGYFLAFLLAVMAFSHSSMDGLRAPAVTVVQAPAAAPPPATKAPAPAPAVAKQTPSAEEILAARQLVVPVQGIPRSRLKDTFDEGRGKGRAHRAIDIMAPWGTPVLAADDGQVTKISSNRGGGLSVYQTDASGRFLYYYAHLAGYAEGLHDGQLVRRGEVIGYVGATGNAPDHAPHLHFAVQYVESGSRWAKLWGRGEAVNPYLALALAN</sequence>
<feature type="domain" description="M23ase beta-sheet core" evidence="8">
    <location>
        <begin position="91"/>
        <end position="183"/>
    </location>
</feature>
<dbReference type="Pfam" id="PF01551">
    <property type="entry name" value="Peptidase_M23"/>
    <property type="match status" value="1"/>
</dbReference>